<dbReference type="InterPro" id="IPR017871">
    <property type="entry name" value="ABC_transporter-like_CS"/>
</dbReference>
<evidence type="ECO:0000256" key="3">
    <source>
        <dbReference type="ARBA" id="ARBA00022840"/>
    </source>
</evidence>
<dbReference type="PROSITE" id="PS00211">
    <property type="entry name" value="ABC_TRANSPORTER_1"/>
    <property type="match status" value="1"/>
</dbReference>
<dbReference type="CDD" id="cd03230">
    <property type="entry name" value="ABC_DR_subfamily_A"/>
    <property type="match status" value="1"/>
</dbReference>
<dbReference type="PANTHER" id="PTHR42711:SF17">
    <property type="entry name" value="ABC TRANSPORTER ATP-BINDING PROTEIN"/>
    <property type="match status" value="1"/>
</dbReference>
<accession>A0AAX3WSY7</accession>
<dbReference type="SMART" id="SM00382">
    <property type="entry name" value="AAA"/>
    <property type="match status" value="1"/>
</dbReference>
<dbReference type="GO" id="GO:0016887">
    <property type="term" value="F:ATP hydrolysis activity"/>
    <property type="evidence" value="ECO:0007669"/>
    <property type="project" value="InterPro"/>
</dbReference>
<sequence length="231" mass="25975">MTKLISANHLTKCYKARCVVNHINFDIEEDEIVALIGSNGAGKTTTISMLLGIVPQDSGTIEYWKSDFKKEIGTQLQSTPFFEGYTVEDNIKLFAAFYGISLSSNEMDEKLAAFDLLQVKKVSAIKLSLGQQKRLAIIVSTLHNPKLIILDEPSAGLDPRGQKEIQQIIRRLKKQGVTVLFSSHDMLEVMNIADRILMMHQGNIIANGSPSYLMEKYQTHHLEDLFFELTK</sequence>
<dbReference type="SUPFAM" id="SSF52540">
    <property type="entry name" value="P-loop containing nucleoside triphosphate hydrolases"/>
    <property type="match status" value="1"/>
</dbReference>
<dbReference type="InterPro" id="IPR003593">
    <property type="entry name" value="AAA+_ATPase"/>
</dbReference>
<organism evidence="5 6">
    <name type="scientific">Lysinibacillus pakistanensis</name>
    <dbReference type="NCBI Taxonomy" id="759811"/>
    <lineage>
        <taxon>Bacteria</taxon>
        <taxon>Bacillati</taxon>
        <taxon>Bacillota</taxon>
        <taxon>Bacilli</taxon>
        <taxon>Bacillales</taxon>
        <taxon>Bacillaceae</taxon>
        <taxon>Lysinibacillus</taxon>
    </lineage>
</organism>
<dbReference type="PROSITE" id="PS50893">
    <property type="entry name" value="ABC_TRANSPORTER_2"/>
    <property type="match status" value="1"/>
</dbReference>
<evidence type="ECO:0000259" key="4">
    <source>
        <dbReference type="PROSITE" id="PS50893"/>
    </source>
</evidence>
<dbReference type="EMBL" id="CP126101">
    <property type="protein sequence ID" value="WHY49492.1"/>
    <property type="molecule type" value="Genomic_DNA"/>
</dbReference>
<keyword evidence="1" id="KW-0813">Transport</keyword>
<dbReference type="AlphaFoldDB" id="A0AAX3WSY7"/>
<evidence type="ECO:0000313" key="5">
    <source>
        <dbReference type="EMBL" id="WHY49492.1"/>
    </source>
</evidence>
<dbReference type="PANTHER" id="PTHR42711">
    <property type="entry name" value="ABC TRANSPORTER ATP-BINDING PROTEIN"/>
    <property type="match status" value="1"/>
</dbReference>
<dbReference type="InterPro" id="IPR003439">
    <property type="entry name" value="ABC_transporter-like_ATP-bd"/>
</dbReference>
<dbReference type="Gene3D" id="3.40.50.300">
    <property type="entry name" value="P-loop containing nucleotide triphosphate hydrolases"/>
    <property type="match status" value="1"/>
</dbReference>
<dbReference type="Proteomes" id="UP001178322">
    <property type="component" value="Chromosome"/>
</dbReference>
<dbReference type="InterPro" id="IPR050763">
    <property type="entry name" value="ABC_transporter_ATP-binding"/>
</dbReference>
<reference evidence="5" key="1">
    <citation type="submission" date="2023-05" db="EMBL/GenBank/DDBJ databases">
        <title>Comparative genomics of Bacillaceae isolates and their secondary metabolite potential.</title>
        <authorList>
            <person name="Song L."/>
            <person name="Nielsen L.J."/>
            <person name="Mohite O."/>
            <person name="Xu X."/>
            <person name="Weber T."/>
            <person name="Kovacs A.T."/>
        </authorList>
    </citation>
    <scope>NUCLEOTIDE SEQUENCE</scope>
    <source>
        <strain evidence="5">LY1</strain>
    </source>
</reference>
<evidence type="ECO:0000313" key="6">
    <source>
        <dbReference type="Proteomes" id="UP001178322"/>
    </source>
</evidence>
<evidence type="ECO:0000256" key="1">
    <source>
        <dbReference type="ARBA" id="ARBA00022448"/>
    </source>
</evidence>
<dbReference type="Pfam" id="PF00005">
    <property type="entry name" value="ABC_tran"/>
    <property type="match status" value="1"/>
</dbReference>
<name>A0AAX3WSY7_9BACI</name>
<proteinExistence type="predicted"/>
<dbReference type="RefSeq" id="WP_283868229.1">
    <property type="nucleotide sequence ID" value="NZ_CP126101.1"/>
</dbReference>
<dbReference type="GO" id="GO:0005524">
    <property type="term" value="F:ATP binding"/>
    <property type="evidence" value="ECO:0007669"/>
    <property type="project" value="UniProtKB-KW"/>
</dbReference>
<feature type="domain" description="ABC transporter" evidence="4">
    <location>
        <begin position="5"/>
        <end position="226"/>
    </location>
</feature>
<keyword evidence="2" id="KW-0547">Nucleotide-binding</keyword>
<gene>
    <name evidence="5" type="ORF">QNH24_14195</name>
</gene>
<evidence type="ECO:0000256" key="2">
    <source>
        <dbReference type="ARBA" id="ARBA00022741"/>
    </source>
</evidence>
<protein>
    <submittedName>
        <fullName evidence="5">ABC transporter ATP-binding protein</fullName>
    </submittedName>
</protein>
<dbReference type="InterPro" id="IPR027417">
    <property type="entry name" value="P-loop_NTPase"/>
</dbReference>
<keyword evidence="3 5" id="KW-0067">ATP-binding</keyword>